<accession>A0A835N710</accession>
<gene>
    <name evidence="1" type="ORF">SADUNF_Sadunf02G0092500</name>
</gene>
<dbReference type="EMBL" id="JADGMS010000002">
    <property type="protein sequence ID" value="KAF9687429.1"/>
    <property type="molecule type" value="Genomic_DNA"/>
</dbReference>
<evidence type="ECO:0000313" key="2">
    <source>
        <dbReference type="Proteomes" id="UP000657918"/>
    </source>
</evidence>
<dbReference type="OrthoDB" id="678007at2759"/>
<dbReference type="AlphaFoldDB" id="A0A835N710"/>
<dbReference type="Proteomes" id="UP000657918">
    <property type="component" value="Unassembled WGS sequence"/>
</dbReference>
<name>A0A835N710_9ROSI</name>
<protein>
    <submittedName>
        <fullName evidence="1">Uncharacterized protein</fullName>
    </submittedName>
</protein>
<comment type="caution">
    <text evidence="1">The sequence shown here is derived from an EMBL/GenBank/DDBJ whole genome shotgun (WGS) entry which is preliminary data.</text>
</comment>
<reference evidence="1 2" key="1">
    <citation type="submission" date="2020-10" db="EMBL/GenBank/DDBJ databases">
        <title>Plant Genome Project.</title>
        <authorList>
            <person name="Zhang R.-G."/>
        </authorList>
    </citation>
    <scope>NUCLEOTIDE SEQUENCE [LARGE SCALE GENOMIC DNA]</scope>
    <source>
        <strain evidence="1">FAFU-HL-1</strain>
        <tissue evidence="1">Leaf</tissue>
    </source>
</reference>
<keyword evidence="2" id="KW-1185">Reference proteome</keyword>
<organism evidence="1 2">
    <name type="scientific">Salix dunnii</name>
    <dbReference type="NCBI Taxonomy" id="1413687"/>
    <lineage>
        <taxon>Eukaryota</taxon>
        <taxon>Viridiplantae</taxon>
        <taxon>Streptophyta</taxon>
        <taxon>Embryophyta</taxon>
        <taxon>Tracheophyta</taxon>
        <taxon>Spermatophyta</taxon>
        <taxon>Magnoliopsida</taxon>
        <taxon>eudicotyledons</taxon>
        <taxon>Gunneridae</taxon>
        <taxon>Pentapetalae</taxon>
        <taxon>rosids</taxon>
        <taxon>fabids</taxon>
        <taxon>Malpighiales</taxon>
        <taxon>Salicaceae</taxon>
        <taxon>Saliceae</taxon>
        <taxon>Salix</taxon>
    </lineage>
</organism>
<sequence>MSRAKKECLSFTVSFKESFNYIKPIFVGRTKKVTARNEKEAGAELKVEKMQVEAANEAENVKNKTDKSMAGGHSLSQEDSIILFQELRTWHFYVVKPIESMNSMSRNCVVMPNYSS</sequence>
<evidence type="ECO:0000313" key="1">
    <source>
        <dbReference type="EMBL" id="KAF9687429.1"/>
    </source>
</evidence>
<proteinExistence type="predicted"/>